<dbReference type="Gene3D" id="1.10.510.10">
    <property type="entry name" value="Transferase(Phosphotransferase) domain 1"/>
    <property type="match status" value="1"/>
</dbReference>
<dbReference type="InterPro" id="IPR011009">
    <property type="entry name" value="Kinase-like_dom_sf"/>
</dbReference>
<keyword evidence="1" id="KW-0723">Serine/threonine-protein kinase</keyword>
<proteinExistence type="predicted"/>
<feature type="domain" description="Protein kinase" evidence="4">
    <location>
        <begin position="1"/>
        <end position="341"/>
    </location>
</feature>
<evidence type="ECO:0000259" key="4">
    <source>
        <dbReference type="PROSITE" id="PS50011"/>
    </source>
</evidence>
<sequence length="354" mass="39352">MHTSETTEDIYQLVVNARDVEKEIEKNGAKNLSADATKVNGTHELKILSKLSEREVDYCEPLYPRPFSIDANAFRASAPNGRLSVHLVKPIVACTLQALQRLHSRNIIHADIKASNFLFFDLGPPQIERIIARDPPSYSDVYVFNGNEYPTLETQPLQSVLSWVASAFDAETIQVVLSGLGTALCSDSDEPNLSGNIGTFALRAPEVIIRAQCGKEIDIWAIGCMTYELLTGQTLFRPLAIPSLTPNESLLLLQLAVTGETLSKDVIGQSCVRDKFFDREGFLIHSKENIYLPQSIKARLTELCKDTKIQINAAAKFINDCLRLNPHDRPTVDRLALHPWLSTAFRGGVDNEDF</sequence>
<dbReference type="EMBL" id="BPWL01000010">
    <property type="protein sequence ID" value="GJJ14901.1"/>
    <property type="molecule type" value="Genomic_DNA"/>
</dbReference>
<evidence type="ECO:0000313" key="6">
    <source>
        <dbReference type="Proteomes" id="UP001050691"/>
    </source>
</evidence>
<accession>A0AAV5ARB6</accession>
<dbReference type="PANTHER" id="PTHR24055">
    <property type="entry name" value="MITOGEN-ACTIVATED PROTEIN KINASE"/>
    <property type="match status" value="1"/>
</dbReference>
<keyword evidence="3" id="KW-0067">ATP-binding</keyword>
<keyword evidence="1" id="KW-0808">Transferase</keyword>
<evidence type="ECO:0000313" key="5">
    <source>
        <dbReference type="EMBL" id="GJJ14901.1"/>
    </source>
</evidence>
<evidence type="ECO:0000256" key="3">
    <source>
        <dbReference type="ARBA" id="ARBA00022840"/>
    </source>
</evidence>
<dbReference type="Proteomes" id="UP001050691">
    <property type="component" value="Unassembled WGS sequence"/>
</dbReference>
<name>A0AAV5ARB6_9AGAM</name>
<dbReference type="InterPro" id="IPR050117">
    <property type="entry name" value="MAPK"/>
</dbReference>
<dbReference type="AlphaFoldDB" id="A0AAV5ARB6"/>
<dbReference type="SMART" id="SM00220">
    <property type="entry name" value="S_TKc"/>
    <property type="match status" value="1"/>
</dbReference>
<dbReference type="SUPFAM" id="SSF56112">
    <property type="entry name" value="Protein kinase-like (PK-like)"/>
    <property type="match status" value="1"/>
</dbReference>
<dbReference type="InterPro" id="IPR008271">
    <property type="entry name" value="Ser/Thr_kinase_AS"/>
</dbReference>
<dbReference type="PROSITE" id="PS00108">
    <property type="entry name" value="PROTEIN_KINASE_ST"/>
    <property type="match status" value="1"/>
</dbReference>
<organism evidence="5 6">
    <name type="scientific">Clathrus columnatus</name>
    <dbReference type="NCBI Taxonomy" id="1419009"/>
    <lineage>
        <taxon>Eukaryota</taxon>
        <taxon>Fungi</taxon>
        <taxon>Dikarya</taxon>
        <taxon>Basidiomycota</taxon>
        <taxon>Agaricomycotina</taxon>
        <taxon>Agaricomycetes</taxon>
        <taxon>Phallomycetidae</taxon>
        <taxon>Phallales</taxon>
        <taxon>Clathraceae</taxon>
        <taxon>Clathrus</taxon>
    </lineage>
</organism>
<gene>
    <name evidence="5" type="ORF">Clacol_009171</name>
</gene>
<keyword evidence="1" id="KW-0418">Kinase</keyword>
<dbReference type="Pfam" id="PF00069">
    <property type="entry name" value="Pkinase"/>
    <property type="match status" value="1"/>
</dbReference>
<evidence type="ECO:0000256" key="1">
    <source>
        <dbReference type="ARBA" id="ARBA00022527"/>
    </source>
</evidence>
<keyword evidence="6" id="KW-1185">Reference proteome</keyword>
<dbReference type="GO" id="GO:0004674">
    <property type="term" value="F:protein serine/threonine kinase activity"/>
    <property type="evidence" value="ECO:0007669"/>
    <property type="project" value="UniProtKB-KW"/>
</dbReference>
<comment type="caution">
    <text evidence="5">The sequence shown here is derived from an EMBL/GenBank/DDBJ whole genome shotgun (WGS) entry which is preliminary data.</text>
</comment>
<keyword evidence="2" id="KW-0547">Nucleotide-binding</keyword>
<reference evidence="5" key="1">
    <citation type="submission" date="2021-10" db="EMBL/GenBank/DDBJ databases">
        <title>De novo Genome Assembly of Clathrus columnatus (Basidiomycota, Fungi) Using Illumina and Nanopore Sequence Data.</title>
        <authorList>
            <person name="Ogiso-Tanaka E."/>
            <person name="Itagaki H."/>
            <person name="Hosoya T."/>
            <person name="Hosaka K."/>
        </authorList>
    </citation>
    <scope>NUCLEOTIDE SEQUENCE</scope>
    <source>
        <strain evidence="5">MO-923</strain>
    </source>
</reference>
<protein>
    <recommendedName>
        <fullName evidence="4">Protein kinase domain-containing protein</fullName>
    </recommendedName>
</protein>
<dbReference type="GO" id="GO:0005524">
    <property type="term" value="F:ATP binding"/>
    <property type="evidence" value="ECO:0007669"/>
    <property type="project" value="UniProtKB-KW"/>
</dbReference>
<dbReference type="PROSITE" id="PS50011">
    <property type="entry name" value="PROTEIN_KINASE_DOM"/>
    <property type="match status" value="1"/>
</dbReference>
<evidence type="ECO:0000256" key="2">
    <source>
        <dbReference type="ARBA" id="ARBA00022741"/>
    </source>
</evidence>
<dbReference type="InterPro" id="IPR000719">
    <property type="entry name" value="Prot_kinase_dom"/>
</dbReference>